<organism evidence="2 3">
    <name type="scientific">Quercus lobata</name>
    <name type="common">Valley oak</name>
    <dbReference type="NCBI Taxonomy" id="97700"/>
    <lineage>
        <taxon>Eukaryota</taxon>
        <taxon>Viridiplantae</taxon>
        <taxon>Streptophyta</taxon>
        <taxon>Embryophyta</taxon>
        <taxon>Tracheophyta</taxon>
        <taxon>Spermatophyta</taxon>
        <taxon>Magnoliopsida</taxon>
        <taxon>eudicotyledons</taxon>
        <taxon>Gunneridae</taxon>
        <taxon>Pentapetalae</taxon>
        <taxon>rosids</taxon>
        <taxon>fabids</taxon>
        <taxon>Fagales</taxon>
        <taxon>Fagaceae</taxon>
        <taxon>Quercus</taxon>
    </lineage>
</organism>
<evidence type="ECO:0000313" key="3">
    <source>
        <dbReference type="Proteomes" id="UP000594261"/>
    </source>
</evidence>
<accession>A0A7N2MI08</accession>
<protein>
    <submittedName>
        <fullName evidence="2">Uncharacterized protein</fullName>
    </submittedName>
</protein>
<dbReference type="InParanoid" id="A0A7N2MI08"/>
<feature type="signal peptide" evidence="1">
    <location>
        <begin position="1"/>
        <end position="26"/>
    </location>
</feature>
<dbReference type="EnsemblPlants" id="QL09p009890:mrna">
    <property type="protein sequence ID" value="QL09p009890:mrna"/>
    <property type="gene ID" value="QL09p009890"/>
</dbReference>
<dbReference type="EMBL" id="LRBV02000009">
    <property type="status" value="NOT_ANNOTATED_CDS"/>
    <property type="molecule type" value="Genomic_DNA"/>
</dbReference>
<reference evidence="2 3" key="1">
    <citation type="journal article" date="2016" name="G3 (Bethesda)">
        <title>First Draft Assembly and Annotation of the Genome of a California Endemic Oak Quercus lobata Nee (Fagaceae).</title>
        <authorList>
            <person name="Sork V.L."/>
            <person name="Fitz-Gibbon S.T."/>
            <person name="Puiu D."/>
            <person name="Crepeau M."/>
            <person name="Gugger P.F."/>
            <person name="Sherman R."/>
            <person name="Stevens K."/>
            <person name="Langley C.H."/>
            <person name="Pellegrini M."/>
            <person name="Salzberg S.L."/>
        </authorList>
    </citation>
    <scope>NUCLEOTIDE SEQUENCE [LARGE SCALE GENOMIC DNA]</scope>
    <source>
        <strain evidence="2 3">cv. SW786</strain>
    </source>
</reference>
<dbReference type="Gramene" id="QL09p009890:mrna">
    <property type="protein sequence ID" value="QL09p009890:mrna"/>
    <property type="gene ID" value="QL09p009890"/>
</dbReference>
<feature type="chain" id="PRO_5029565599" evidence="1">
    <location>
        <begin position="27"/>
        <end position="212"/>
    </location>
</feature>
<evidence type="ECO:0000313" key="2">
    <source>
        <dbReference type="EnsemblPlants" id="QL09p009890:mrna"/>
    </source>
</evidence>
<evidence type="ECO:0000256" key="1">
    <source>
        <dbReference type="SAM" id="SignalP"/>
    </source>
</evidence>
<name>A0A7N2MI08_QUELO</name>
<reference evidence="2" key="2">
    <citation type="submission" date="2021-01" db="UniProtKB">
        <authorList>
            <consortium name="EnsemblPlants"/>
        </authorList>
    </citation>
    <scope>IDENTIFICATION</scope>
</reference>
<proteinExistence type="predicted"/>
<keyword evidence="3" id="KW-1185">Reference proteome</keyword>
<dbReference type="Proteomes" id="UP000594261">
    <property type="component" value="Chromosome 9"/>
</dbReference>
<dbReference type="AlphaFoldDB" id="A0A7N2MI08"/>
<keyword evidence="1" id="KW-0732">Signal</keyword>
<sequence length="212" mass="23861">MARGLSFTTVGLTVLIALVLVHPTCCATTAMVNHTCTASSCGNIHNISFPFRLKSEPENCGWHYPSYVRSNHTTYQPKRTVSEWNPPLSRSLVFMSYEKPVKSPLYLNTSTCNYNDNSSSISDSKRRYRYVKVGRTNASEVEDSCQVEKMFLTSWPINNDDPNISCTDVHNELVYGFGLRGICESYCPVFNFCYLNDTNHLQCNDGMYSPGG</sequence>